<keyword evidence="12 19" id="KW-0547">Nucleotide-binding</keyword>
<dbReference type="GO" id="GO:0043752">
    <property type="term" value="F:adenosylcobinamide kinase activity"/>
    <property type="evidence" value="ECO:0007669"/>
    <property type="project" value="UniProtKB-EC"/>
</dbReference>
<evidence type="ECO:0000256" key="13">
    <source>
        <dbReference type="ARBA" id="ARBA00022777"/>
    </source>
</evidence>
<keyword evidence="14" id="KW-0067">ATP-binding</keyword>
<evidence type="ECO:0000256" key="12">
    <source>
        <dbReference type="ARBA" id="ARBA00022741"/>
    </source>
</evidence>
<evidence type="ECO:0000256" key="14">
    <source>
        <dbReference type="ARBA" id="ARBA00022840"/>
    </source>
</evidence>
<evidence type="ECO:0000256" key="3">
    <source>
        <dbReference type="ARBA" id="ARBA00001522"/>
    </source>
</evidence>
<feature type="binding site" evidence="19">
    <location>
        <begin position="54"/>
        <end position="57"/>
    </location>
    <ligand>
        <name>GTP</name>
        <dbReference type="ChEBI" id="CHEBI:37565"/>
    </ligand>
</feature>
<dbReference type="KEGG" id="rmar:GBA65_11815"/>
<evidence type="ECO:0000256" key="7">
    <source>
        <dbReference type="ARBA" id="ARBA00007490"/>
    </source>
</evidence>
<proteinExistence type="inferred from homology"/>
<comment type="catalytic activity">
    <reaction evidence="3">
        <text>adenosylcob(III)inamide + GTP = adenosylcob(III)inamide phosphate + GDP + H(+)</text>
        <dbReference type="Rhea" id="RHEA:15765"/>
        <dbReference type="ChEBI" id="CHEBI:2480"/>
        <dbReference type="ChEBI" id="CHEBI:15378"/>
        <dbReference type="ChEBI" id="CHEBI:37565"/>
        <dbReference type="ChEBI" id="CHEBI:58189"/>
        <dbReference type="ChEBI" id="CHEBI:58502"/>
        <dbReference type="EC" id="2.7.1.156"/>
    </reaction>
</comment>
<protein>
    <recommendedName>
        <fullName evidence="16">Adenosylcobinamide kinase</fullName>
        <ecNumber evidence="8">2.7.1.156</ecNumber>
        <ecNumber evidence="9">2.7.7.62</ecNumber>
    </recommendedName>
    <alternativeName>
        <fullName evidence="17">Adenosylcobinamide-phosphate guanylyltransferase</fullName>
    </alternativeName>
</protein>
<dbReference type="EMBL" id="CP045121">
    <property type="protein sequence ID" value="QIN80782.1"/>
    <property type="molecule type" value="Genomic_DNA"/>
</dbReference>
<dbReference type="InterPro" id="IPR027417">
    <property type="entry name" value="P-loop_NTPase"/>
</dbReference>
<evidence type="ECO:0000256" key="17">
    <source>
        <dbReference type="ARBA" id="ARBA00030571"/>
    </source>
</evidence>
<evidence type="ECO:0000256" key="8">
    <source>
        <dbReference type="ARBA" id="ARBA00012016"/>
    </source>
</evidence>
<evidence type="ECO:0000256" key="6">
    <source>
        <dbReference type="ARBA" id="ARBA00005159"/>
    </source>
</evidence>
<dbReference type="GO" id="GO:0005524">
    <property type="term" value="F:ATP binding"/>
    <property type="evidence" value="ECO:0007669"/>
    <property type="project" value="UniProtKB-KW"/>
</dbReference>
<evidence type="ECO:0000256" key="2">
    <source>
        <dbReference type="ARBA" id="ARBA00000711"/>
    </source>
</evidence>
<keyword evidence="10" id="KW-0169">Cobalamin biosynthesis</keyword>
<dbReference type="Proteomes" id="UP000502706">
    <property type="component" value="Chromosome"/>
</dbReference>
<evidence type="ECO:0000256" key="9">
    <source>
        <dbReference type="ARBA" id="ARBA00012523"/>
    </source>
</evidence>
<dbReference type="GO" id="GO:0009236">
    <property type="term" value="P:cobalamin biosynthetic process"/>
    <property type="evidence" value="ECO:0007669"/>
    <property type="project" value="UniProtKB-UniPathway"/>
</dbReference>
<dbReference type="InterPro" id="IPR003203">
    <property type="entry name" value="CobU/CobP"/>
</dbReference>
<feature type="binding site" evidence="19">
    <location>
        <position position="65"/>
    </location>
    <ligand>
        <name>GTP</name>
        <dbReference type="ChEBI" id="CHEBI:37565"/>
    </ligand>
</feature>
<evidence type="ECO:0000256" key="15">
    <source>
        <dbReference type="ARBA" id="ARBA00023134"/>
    </source>
</evidence>
<dbReference type="AlphaFoldDB" id="A0A6G8Q2T0"/>
<dbReference type="Gene3D" id="3.40.50.300">
    <property type="entry name" value="P-loop containing nucleotide triphosphate hydrolases"/>
    <property type="match status" value="1"/>
</dbReference>
<dbReference type="EC" id="2.7.7.62" evidence="9"/>
<dbReference type="SUPFAM" id="SSF52540">
    <property type="entry name" value="P-loop containing nucleoside triphosphate hydrolases"/>
    <property type="match status" value="1"/>
</dbReference>
<dbReference type="Pfam" id="PF02283">
    <property type="entry name" value="CobU"/>
    <property type="match status" value="1"/>
</dbReference>
<evidence type="ECO:0000256" key="10">
    <source>
        <dbReference type="ARBA" id="ARBA00022573"/>
    </source>
</evidence>
<gene>
    <name evidence="20" type="ORF">GBA65_11815</name>
</gene>
<reference evidence="20 21" key="1">
    <citation type="submission" date="2019-10" db="EMBL/GenBank/DDBJ databases">
        <title>Rubrobacter sp nov SCSIO 52915 isolated from a deep-sea sediment in the South China Sea.</title>
        <authorList>
            <person name="Chen R.W."/>
        </authorList>
    </citation>
    <scope>NUCLEOTIDE SEQUENCE [LARGE SCALE GENOMIC DNA]</scope>
    <source>
        <strain evidence="20 21">SCSIO 52915</strain>
    </source>
</reference>
<evidence type="ECO:0000256" key="16">
    <source>
        <dbReference type="ARBA" id="ARBA00029570"/>
    </source>
</evidence>
<sequence>MAVRALVLGGARSGKSSFAEEISRGMGGDDVLYVATAVVSGGDEELARRVGAHRERRPAGWGLLELSGGGLGPVLDAARGRGAVLFDSLTLWVSARMCAPEDGGTLEELDRFLAGAAAIAKPVVLVSDEVGLGLVPESAEGRRFRDLLGLVNQRAAAAADEVYLCVAGVPLRIK</sequence>
<evidence type="ECO:0000313" key="20">
    <source>
        <dbReference type="EMBL" id="QIN80782.1"/>
    </source>
</evidence>
<comment type="catalytic activity">
    <reaction evidence="1">
        <text>adenosylcob(III)inamide + ATP = adenosylcob(III)inamide phosphate + ADP + H(+)</text>
        <dbReference type="Rhea" id="RHEA:15769"/>
        <dbReference type="ChEBI" id="CHEBI:2480"/>
        <dbReference type="ChEBI" id="CHEBI:15378"/>
        <dbReference type="ChEBI" id="CHEBI:30616"/>
        <dbReference type="ChEBI" id="CHEBI:58502"/>
        <dbReference type="ChEBI" id="CHEBI:456216"/>
        <dbReference type="EC" id="2.7.1.156"/>
    </reaction>
</comment>
<feature type="binding site" evidence="19">
    <location>
        <position position="87"/>
    </location>
    <ligand>
        <name>GTP</name>
        <dbReference type="ChEBI" id="CHEBI:37565"/>
    </ligand>
</feature>
<keyword evidence="15 19" id="KW-0342">GTP-binding</keyword>
<evidence type="ECO:0000256" key="4">
    <source>
        <dbReference type="ARBA" id="ARBA00003889"/>
    </source>
</evidence>
<organism evidence="20 21">
    <name type="scientific">Rubrobacter marinus</name>
    <dbReference type="NCBI Taxonomy" id="2653852"/>
    <lineage>
        <taxon>Bacteria</taxon>
        <taxon>Bacillati</taxon>
        <taxon>Actinomycetota</taxon>
        <taxon>Rubrobacteria</taxon>
        <taxon>Rubrobacterales</taxon>
        <taxon>Rubrobacteraceae</taxon>
        <taxon>Rubrobacter</taxon>
    </lineage>
</organism>
<evidence type="ECO:0000256" key="11">
    <source>
        <dbReference type="ARBA" id="ARBA00022679"/>
    </source>
</evidence>
<comment type="function">
    <text evidence="4">Catalyzes ATP-dependent phosphorylation of adenosylcobinamide and addition of GMP to adenosylcobinamide phosphate.</text>
</comment>
<evidence type="ECO:0000256" key="5">
    <source>
        <dbReference type="ARBA" id="ARBA00004692"/>
    </source>
</evidence>
<dbReference type="GO" id="GO:0008820">
    <property type="term" value="F:cobinamide phosphate guanylyltransferase activity"/>
    <property type="evidence" value="ECO:0007669"/>
    <property type="project" value="UniProtKB-EC"/>
</dbReference>
<feature type="binding site" evidence="19">
    <location>
        <begin position="35"/>
        <end position="37"/>
    </location>
    <ligand>
        <name>GTP</name>
        <dbReference type="ChEBI" id="CHEBI:37565"/>
    </ligand>
</feature>
<keyword evidence="13 20" id="KW-0418">Kinase</keyword>
<dbReference type="EC" id="2.7.1.156" evidence="8"/>
<evidence type="ECO:0000256" key="19">
    <source>
        <dbReference type="PIRSR" id="PIRSR006135-2"/>
    </source>
</evidence>
<evidence type="ECO:0000256" key="1">
    <source>
        <dbReference type="ARBA" id="ARBA00000312"/>
    </source>
</evidence>
<keyword evidence="21" id="KW-1185">Reference proteome</keyword>
<name>A0A6G8Q2T0_9ACTN</name>
<dbReference type="PIRSF" id="PIRSF006135">
    <property type="entry name" value="CobU"/>
    <property type="match status" value="1"/>
</dbReference>
<comment type="pathway">
    <text evidence="6">Cofactor biosynthesis; adenosylcobalamin biosynthesis; adenosylcobalamin from cob(II)yrinate a,c-diamide: step 5/7.</text>
</comment>
<dbReference type="GO" id="GO:0005525">
    <property type="term" value="F:GTP binding"/>
    <property type="evidence" value="ECO:0007669"/>
    <property type="project" value="UniProtKB-KW"/>
</dbReference>
<evidence type="ECO:0000313" key="21">
    <source>
        <dbReference type="Proteomes" id="UP000502706"/>
    </source>
</evidence>
<comment type="similarity">
    <text evidence="7">Belongs to the CobU/CobP family.</text>
</comment>
<feature type="active site" description="GMP-histidine intermediate" evidence="18">
    <location>
        <position position="53"/>
    </location>
</feature>
<dbReference type="PANTHER" id="PTHR34848:SF1">
    <property type="entry name" value="BIFUNCTIONAL ADENOSYLCOBALAMIN BIOSYNTHESIS PROTEIN COBU"/>
    <property type="match status" value="1"/>
</dbReference>
<comment type="catalytic activity">
    <reaction evidence="2">
        <text>adenosylcob(III)inamide phosphate + GTP + H(+) = adenosylcob(III)inamide-GDP + diphosphate</text>
        <dbReference type="Rhea" id="RHEA:22712"/>
        <dbReference type="ChEBI" id="CHEBI:15378"/>
        <dbReference type="ChEBI" id="CHEBI:33019"/>
        <dbReference type="ChEBI" id="CHEBI:37565"/>
        <dbReference type="ChEBI" id="CHEBI:58502"/>
        <dbReference type="ChEBI" id="CHEBI:60487"/>
        <dbReference type="EC" id="2.7.7.62"/>
    </reaction>
</comment>
<dbReference type="PANTHER" id="PTHR34848">
    <property type="match status" value="1"/>
</dbReference>
<keyword evidence="11 20" id="KW-0808">Transferase</keyword>
<dbReference type="CDD" id="cd00544">
    <property type="entry name" value="CobU"/>
    <property type="match status" value="1"/>
</dbReference>
<dbReference type="UniPathway" id="UPA00148">
    <property type="reaction ID" value="UER00236"/>
</dbReference>
<evidence type="ECO:0000256" key="18">
    <source>
        <dbReference type="PIRSR" id="PIRSR006135-1"/>
    </source>
</evidence>
<accession>A0A6G8Q2T0</accession>
<feature type="binding site" evidence="19">
    <location>
        <begin position="9"/>
        <end position="16"/>
    </location>
    <ligand>
        <name>GTP</name>
        <dbReference type="ChEBI" id="CHEBI:37565"/>
    </ligand>
</feature>
<comment type="pathway">
    <text evidence="5">Cofactor biosynthesis; adenosylcobalamin biosynthesis; adenosylcobalamin from cob(II)yrinate a,c-diamide: step 6/7.</text>
</comment>